<dbReference type="CDD" id="cd11063">
    <property type="entry name" value="CYP52"/>
    <property type="match status" value="1"/>
</dbReference>
<dbReference type="Gene3D" id="1.10.630.10">
    <property type="entry name" value="Cytochrome P450"/>
    <property type="match status" value="1"/>
</dbReference>
<feature type="transmembrane region" description="Helical" evidence="10">
    <location>
        <begin position="50"/>
        <end position="69"/>
    </location>
</feature>
<dbReference type="InterPro" id="IPR002401">
    <property type="entry name" value="Cyt_P450_E_grp-I"/>
</dbReference>
<feature type="transmembrane region" description="Helical" evidence="10">
    <location>
        <begin position="21"/>
        <end position="38"/>
    </location>
</feature>
<evidence type="ECO:0000256" key="6">
    <source>
        <dbReference type="ARBA" id="ARBA00023004"/>
    </source>
</evidence>
<evidence type="ECO:0000256" key="5">
    <source>
        <dbReference type="ARBA" id="ARBA00023002"/>
    </source>
</evidence>
<organism evidence="11 12">
    <name type="scientific">Rhodocollybia butyracea</name>
    <dbReference type="NCBI Taxonomy" id="206335"/>
    <lineage>
        <taxon>Eukaryota</taxon>
        <taxon>Fungi</taxon>
        <taxon>Dikarya</taxon>
        <taxon>Basidiomycota</taxon>
        <taxon>Agaricomycotina</taxon>
        <taxon>Agaricomycetes</taxon>
        <taxon>Agaricomycetidae</taxon>
        <taxon>Agaricales</taxon>
        <taxon>Marasmiineae</taxon>
        <taxon>Omphalotaceae</taxon>
        <taxon>Rhodocollybia</taxon>
    </lineage>
</organism>
<dbReference type="AlphaFoldDB" id="A0A9P5Q426"/>
<evidence type="ECO:0000256" key="9">
    <source>
        <dbReference type="RuleBase" id="RU000461"/>
    </source>
</evidence>
<dbReference type="GO" id="GO:0016705">
    <property type="term" value="F:oxidoreductase activity, acting on paired donors, with incorporation or reduction of molecular oxygen"/>
    <property type="evidence" value="ECO:0007669"/>
    <property type="project" value="InterPro"/>
</dbReference>
<dbReference type="EMBL" id="JADNRY010000012">
    <property type="protein sequence ID" value="KAF9074681.1"/>
    <property type="molecule type" value="Genomic_DNA"/>
</dbReference>
<evidence type="ECO:0000313" key="11">
    <source>
        <dbReference type="EMBL" id="KAF9074681.1"/>
    </source>
</evidence>
<name>A0A9P5Q426_9AGAR</name>
<dbReference type="PROSITE" id="PS00086">
    <property type="entry name" value="CYTOCHROME_P450"/>
    <property type="match status" value="1"/>
</dbReference>
<dbReference type="InterPro" id="IPR047146">
    <property type="entry name" value="Cyt_P450_E_CYP52_fungi"/>
</dbReference>
<dbReference type="PRINTS" id="PR00385">
    <property type="entry name" value="P450"/>
</dbReference>
<keyword evidence="3 8" id="KW-0349">Heme</keyword>
<dbReference type="GO" id="GO:0020037">
    <property type="term" value="F:heme binding"/>
    <property type="evidence" value="ECO:0007669"/>
    <property type="project" value="InterPro"/>
</dbReference>
<keyword evidence="5 9" id="KW-0560">Oxidoreductase</keyword>
<evidence type="ECO:0000256" key="8">
    <source>
        <dbReference type="PIRSR" id="PIRSR602401-1"/>
    </source>
</evidence>
<evidence type="ECO:0000256" key="4">
    <source>
        <dbReference type="ARBA" id="ARBA00022723"/>
    </source>
</evidence>
<keyword evidence="4 8" id="KW-0479">Metal-binding</keyword>
<comment type="caution">
    <text evidence="11">The sequence shown here is derived from an EMBL/GenBank/DDBJ whole genome shotgun (WGS) entry which is preliminary data.</text>
</comment>
<dbReference type="InterPro" id="IPR017972">
    <property type="entry name" value="Cyt_P450_CS"/>
</dbReference>
<dbReference type="GO" id="GO:0005506">
    <property type="term" value="F:iron ion binding"/>
    <property type="evidence" value="ECO:0007669"/>
    <property type="project" value="InterPro"/>
</dbReference>
<evidence type="ECO:0000313" key="12">
    <source>
        <dbReference type="Proteomes" id="UP000772434"/>
    </source>
</evidence>
<evidence type="ECO:0000256" key="7">
    <source>
        <dbReference type="ARBA" id="ARBA00023033"/>
    </source>
</evidence>
<evidence type="ECO:0000256" key="3">
    <source>
        <dbReference type="ARBA" id="ARBA00022617"/>
    </source>
</evidence>
<sequence>MSGNSNLPPGIPFVVKRLPKLIIPPITVYLLLVVYHFYTTDTISTWLVSFLYILSFPVALTISVAHSMISNRIIAARMGAVMANSPNFFEDPLPGGILSLYRAIKSMKTGYIADGLENRLHTTGPTFNARVLFQDRIVTFEPNHVKALLATQFDDFDKGRDTVSTLNSLLGTGVFAVDGDLWRFHRSITRPFFSKDRITHFDIFDKHADQAIVKMKARFKEGYAVDFQEVVSRFTLDSATEFLFGHDLGTLSDPLAYPYFTYTDPADSTRTVQSFSARFSRAFSEAQSATAFRSRFGDMWPLTEFWKDKTKEKMKPVHEFLDLIIQEGVRRAKSSKEGLPKEQAEESETVLDHLIRQTDDPIIIRDEIMNLAVAGRDTTASLLSFTVYMLSQHKHVLLRLREEILSTIGPNRRPTYDDLRDMKYLRAVLNETLRLYPPVPFDMRASNKDTTLPPLKPGNKPIFVPAGTRCIYSVFVMHRRTDLWGPDALTFDPGRFLDERVHKYLTPNPFIFLPFNAGPRICLGQQFAYNESSFFLVRLLQNFSNIELSEESQPPHSKPPASWKKEGGIKATEKVQLKSHLTMYIHEGLWVKMGEASVTEDI</sequence>
<dbReference type="InterPro" id="IPR001128">
    <property type="entry name" value="Cyt_P450"/>
</dbReference>
<feature type="binding site" description="axial binding residue" evidence="8">
    <location>
        <position position="522"/>
    </location>
    <ligand>
        <name>heme</name>
        <dbReference type="ChEBI" id="CHEBI:30413"/>
    </ligand>
    <ligandPart>
        <name>Fe</name>
        <dbReference type="ChEBI" id="CHEBI:18248"/>
    </ligandPart>
</feature>
<keyword evidence="10" id="KW-1133">Transmembrane helix</keyword>
<dbReference type="InterPro" id="IPR036396">
    <property type="entry name" value="Cyt_P450_sf"/>
</dbReference>
<keyword evidence="10" id="KW-0472">Membrane</keyword>
<evidence type="ECO:0000256" key="10">
    <source>
        <dbReference type="SAM" id="Phobius"/>
    </source>
</evidence>
<dbReference type="SUPFAM" id="SSF48264">
    <property type="entry name" value="Cytochrome P450"/>
    <property type="match status" value="1"/>
</dbReference>
<keyword evidence="10" id="KW-0812">Transmembrane</keyword>
<comment type="similarity">
    <text evidence="2 9">Belongs to the cytochrome P450 family.</text>
</comment>
<evidence type="ECO:0000256" key="2">
    <source>
        <dbReference type="ARBA" id="ARBA00010617"/>
    </source>
</evidence>
<dbReference type="PANTHER" id="PTHR24287:SF1">
    <property type="entry name" value="P450, PUTATIVE (EUROFUNG)-RELATED"/>
    <property type="match status" value="1"/>
</dbReference>
<keyword evidence="7 9" id="KW-0503">Monooxygenase</keyword>
<dbReference type="PRINTS" id="PR00463">
    <property type="entry name" value="EP450I"/>
</dbReference>
<gene>
    <name evidence="11" type="ORF">BDP27DRAFT_147603</name>
</gene>
<proteinExistence type="inferred from homology"/>
<dbReference type="GO" id="GO:0004497">
    <property type="term" value="F:monooxygenase activity"/>
    <property type="evidence" value="ECO:0007669"/>
    <property type="project" value="UniProtKB-KW"/>
</dbReference>
<dbReference type="OrthoDB" id="1470350at2759"/>
<dbReference type="Pfam" id="PF00067">
    <property type="entry name" value="p450"/>
    <property type="match status" value="1"/>
</dbReference>
<keyword evidence="6 8" id="KW-0408">Iron</keyword>
<protein>
    <submittedName>
        <fullName evidence="11">Cytochrome P450</fullName>
    </submittedName>
</protein>
<reference evidence="11" key="1">
    <citation type="submission" date="2020-11" db="EMBL/GenBank/DDBJ databases">
        <authorList>
            <consortium name="DOE Joint Genome Institute"/>
            <person name="Ahrendt S."/>
            <person name="Riley R."/>
            <person name="Andreopoulos W."/>
            <person name="Labutti K."/>
            <person name="Pangilinan J."/>
            <person name="Ruiz-Duenas F.J."/>
            <person name="Barrasa J.M."/>
            <person name="Sanchez-Garcia M."/>
            <person name="Camarero S."/>
            <person name="Miyauchi S."/>
            <person name="Serrano A."/>
            <person name="Linde D."/>
            <person name="Babiker R."/>
            <person name="Drula E."/>
            <person name="Ayuso-Fernandez I."/>
            <person name="Pacheco R."/>
            <person name="Padilla G."/>
            <person name="Ferreira P."/>
            <person name="Barriuso J."/>
            <person name="Kellner H."/>
            <person name="Castanera R."/>
            <person name="Alfaro M."/>
            <person name="Ramirez L."/>
            <person name="Pisabarro A.G."/>
            <person name="Kuo A."/>
            <person name="Tritt A."/>
            <person name="Lipzen A."/>
            <person name="He G."/>
            <person name="Yan M."/>
            <person name="Ng V."/>
            <person name="Cullen D."/>
            <person name="Martin F."/>
            <person name="Rosso M.-N."/>
            <person name="Henrissat B."/>
            <person name="Hibbett D."/>
            <person name="Martinez A.T."/>
            <person name="Grigoriev I.V."/>
        </authorList>
    </citation>
    <scope>NUCLEOTIDE SEQUENCE</scope>
    <source>
        <strain evidence="11">AH 40177</strain>
    </source>
</reference>
<comment type="cofactor">
    <cofactor evidence="1 8">
        <name>heme</name>
        <dbReference type="ChEBI" id="CHEBI:30413"/>
    </cofactor>
</comment>
<dbReference type="Proteomes" id="UP000772434">
    <property type="component" value="Unassembled WGS sequence"/>
</dbReference>
<dbReference type="PANTHER" id="PTHR24287">
    <property type="entry name" value="P450, PUTATIVE (EUROFUNG)-RELATED"/>
    <property type="match status" value="1"/>
</dbReference>
<accession>A0A9P5Q426</accession>
<keyword evidence="12" id="KW-1185">Reference proteome</keyword>
<evidence type="ECO:0000256" key="1">
    <source>
        <dbReference type="ARBA" id="ARBA00001971"/>
    </source>
</evidence>